<organism evidence="1">
    <name type="scientific">Anguilla anguilla</name>
    <name type="common">European freshwater eel</name>
    <name type="synonym">Muraena anguilla</name>
    <dbReference type="NCBI Taxonomy" id="7936"/>
    <lineage>
        <taxon>Eukaryota</taxon>
        <taxon>Metazoa</taxon>
        <taxon>Chordata</taxon>
        <taxon>Craniata</taxon>
        <taxon>Vertebrata</taxon>
        <taxon>Euteleostomi</taxon>
        <taxon>Actinopterygii</taxon>
        <taxon>Neopterygii</taxon>
        <taxon>Teleostei</taxon>
        <taxon>Anguilliformes</taxon>
        <taxon>Anguillidae</taxon>
        <taxon>Anguilla</taxon>
    </lineage>
</organism>
<sequence>MIYPRNFIYHINVSDYKYMIKLQ</sequence>
<dbReference type="AlphaFoldDB" id="A0A0E9S7L5"/>
<dbReference type="EMBL" id="GBXM01071907">
    <property type="protein sequence ID" value="JAH36670.1"/>
    <property type="molecule type" value="Transcribed_RNA"/>
</dbReference>
<reference evidence="1" key="2">
    <citation type="journal article" date="2015" name="Fish Shellfish Immunol.">
        <title>Early steps in the European eel (Anguilla anguilla)-Vibrio vulnificus interaction in the gills: Role of the RtxA13 toxin.</title>
        <authorList>
            <person name="Callol A."/>
            <person name="Pajuelo D."/>
            <person name="Ebbesson L."/>
            <person name="Teles M."/>
            <person name="MacKenzie S."/>
            <person name="Amaro C."/>
        </authorList>
    </citation>
    <scope>NUCLEOTIDE SEQUENCE</scope>
</reference>
<protein>
    <submittedName>
        <fullName evidence="1">Uncharacterized protein</fullName>
    </submittedName>
</protein>
<name>A0A0E9S7L5_ANGAN</name>
<proteinExistence type="predicted"/>
<accession>A0A0E9S7L5</accession>
<reference evidence="1" key="1">
    <citation type="submission" date="2014-11" db="EMBL/GenBank/DDBJ databases">
        <authorList>
            <person name="Amaro Gonzalez C."/>
        </authorList>
    </citation>
    <scope>NUCLEOTIDE SEQUENCE</scope>
</reference>
<evidence type="ECO:0000313" key="1">
    <source>
        <dbReference type="EMBL" id="JAH36670.1"/>
    </source>
</evidence>